<evidence type="ECO:0000313" key="6">
    <source>
        <dbReference type="Proteomes" id="UP000753961"/>
    </source>
</evidence>
<protein>
    <submittedName>
        <fullName evidence="5">Gfo/Idh/MocA family oxidoreductase</fullName>
    </submittedName>
</protein>
<feature type="domain" description="Gfo/Idh/MocA-like oxidoreductase N-terminal" evidence="3">
    <location>
        <begin position="16"/>
        <end position="117"/>
    </location>
</feature>
<dbReference type="AlphaFoldDB" id="A0A953HP31"/>
<evidence type="ECO:0000313" key="5">
    <source>
        <dbReference type="EMBL" id="MBY5959152.1"/>
    </source>
</evidence>
<dbReference type="RefSeq" id="WP_222580691.1">
    <property type="nucleotide sequence ID" value="NZ_JAHVHU010000012.1"/>
</dbReference>
<dbReference type="InterPro" id="IPR036291">
    <property type="entry name" value="NAD(P)-bd_dom_sf"/>
</dbReference>
<proteinExistence type="inferred from homology"/>
<dbReference type="Gene3D" id="3.40.50.720">
    <property type="entry name" value="NAD(P)-binding Rossmann-like Domain"/>
    <property type="match status" value="1"/>
</dbReference>
<comment type="similarity">
    <text evidence="1">Belongs to the Gfo/Idh/MocA family.</text>
</comment>
<evidence type="ECO:0000259" key="4">
    <source>
        <dbReference type="Pfam" id="PF22725"/>
    </source>
</evidence>
<sequence>MRKIKWGILSTATIAVEQVIPAIQQSQLGQVWAIASRREEKAKITAHQFDIPYYHKNYEELLNDPEVEAVYIPLPNHLHVKWATKALRAGKHVLVEKPVAMNVKEAQALLEEAPQHPELKIMEAFMYKFHPQWIDVKQKIREGAIGNLEMIQSSFSFFDDDPASIVNVKEYGGGSLMDVGCYPVSISRYLFDAEPIRVLSTQGFHSDFEVDVTTSGILEFEAGRSIFFSSIGLMEHQEVKLFGTRGKIEFEIPFNPPRDRAVTVKMTTKDGVKELSFGPGDQYSLQTDAFSRAIIEDGPVPVPLNDAVQNMKVIEAIKENSHE</sequence>
<dbReference type="Proteomes" id="UP000753961">
    <property type="component" value="Unassembled WGS sequence"/>
</dbReference>
<dbReference type="SUPFAM" id="SSF55347">
    <property type="entry name" value="Glyceraldehyde-3-phosphate dehydrogenase-like, C-terminal domain"/>
    <property type="match status" value="1"/>
</dbReference>
<dbReference type="InterPro" id="IPR050984">
    <property type="entry name" value="Gfo/Idh/MocA_domain"/>
</dbReference>
<dbReference type="InterPro" id="IPR055170">
    <property type="entry name" value="GFO_IDH_MocA-like_dom"/>
</dbReference>
<dbReference type="Gene3D" id="3.30.360.10">
    <property type="entry name" value="Dihydrodipicolinate Reductase, domain 2"/>
    <property type="match status" value="1"/>
</dbReference>
<dbReference type="EMBL" id="JAHVHU010000012">
    <property type="protein sequence ID" value="MBY5959152.1"/>
    <property type="molecule type" value="Genomic_DNA"/>
</dbReference>
<organism evidence="5 6">
    <name type="scientific">Membranihabitans marinus</name>
    <dbReference type="NCBI Taxonomy" id="1227546"/>
    <lineage>
        <taxon>Bacteria</taxon>
        <taxon>Pseudomonadati</taxon>
        <taxon>Bacteroidota</taxon>
        <taxon>Saprospiria</taxon>
        <taxon>Saprospirales</taxon>
        <taxon>Saprospiraceae</taxon>
        <taxon>Membranihabitans</taxon>
    </lineage>
</organism>
<accession>A0A953HP31</accession>
<feature type="domain" description="GFO/IDH/MocA-like oxidoreductase" evidence="4">
    <location>
        <begin position="135"/>
        <end position="249"/>
    </location>
</feature>
<dbReference type="GO" id="GO:0016491">
    <property type="term" value="F:oxidoreductase activity"/>
    <property type="evidence" value="ECO:0007669"/>
    <property type="project" value="UniProtKB-KW"/>
</dbReference>
<reference evidence="5" key="1">
    <citation type="submission" date="2021-06" db="EMBL/GenBank/DDBJ databases">
        <title>44 bacteria genomes isolated from Dapeng, Shenzhen.</title>
        <authorList>
            <person name="Zheng W."/>
            <person name="Yu S."/>
            <person name="Huang Y."/>
        </authorList>
    </citation>
    <scope>NUCLEOTIDE SEQUENCE</scope>
    <source>
        <strain evidence="5">DP5N28-2</strain>
    </source>
</reference>
<dbReference type="PANTHER" id="PTHR22604">
    <property type="entry name" value="OXIDOREDUCTASES"/>
    <property type="match status" value="1"/>
</dbReference>
<keyword evidence="6" id="KW-1185">Reference proteome</keyword>
<evidence type="ECO:0000259" key="3">
    <source>
        <dbReference type="Pfam" id="PF01408"/>
    </source>
</evidence>
<evidence type="ECO:0000256" key="2">
    <source>
        <dbReference type="ARBA" id="ARBA00023002"/>
    </source>
</evidence>
<dbReference type="SUPFAM" id="SSF51735">
    <property type="entry name" value="NAD(P)-binding Rossmann-fold domains"/>
    <property type="match status" value="1"/>
</dbReference>
<dbReference type="PANTHER" id="PTHR22604:SF105">
    <property type="entry name" value="TRANS-1,2-DIHYDROBENZENE-1,2-DIOL DEHYDROGENASE"/>
    <property type="match status" value="1"/>
</dbReference>
<dbReference type="InterPro" id="IPR000683">
    <property type="entry name" value="Gfo/Idh/MocA-like_OxRdtase_N"/>
</dbReference>
<dbReference type="Pfam" id="PF22725">
    <property type="entry name" value="GFO_IDH_MocA_C3"/>
    <property type="match status" value="1"/>
</dbReference>
<name>A0A953HP31_9BACT</name>
<comment type="caution">
    <text evidence="5">The sequence shown here is derived from an EMBL/GenBank/DDBJ whole genome shotgun (WGS) entry which is preliminary data.</text>
</comment>
<dbReference type="Pfam" id="PF01408">
    <property type="entry name" value="GFO_IDH_MocA"/>
    <property type="match status" value="1"/>
</dbReference>
<keyword evidence="2" id="KW-0560">Oxidoreductase</keyword>
<dbReference type="GO" id="GO:0000166">
    <property type="term" value="F:nucleotide binding"/>
    <property type="evidence" value="ECO:0007669"/>
    <property type="project" value="InterPro"/>
</dbReference>
<evidence type="ECO:0000256" key="1">
    <source>
        <dbReference type="ARBA" id="ARBA00010928"/>
    </source>
</evidence>
<gene>
    <name evidence="5" type="ORF">KUV50_13450</name>
</gene>